<evidence type="ECO:0000313" key="3">
    <source>
        <dbReference type="Proteomes" id="UP000281521"/>
    </source>
</evidence>
<dbReference type="PANTHER" id="PTHR38467">
    <property type="match status" value="1"/>
</dbReference>
<dbReference type="Gene3D" id="3.40.50.300">
    <property type="entry name" value="P-loop containing nucleotide triphosphate hydrolases"/>
    <property type="match status" value="1"/>
</dbReference>
<feature type="domain" description="TraG P-loop" evidence="1">
    <location>
        <begin position="185"/>
        <end position="260"/>
    </location>
</feature>
<dbReference type="InterPro" id="IPR053155">
    <property type="entry name" value="F-pilin_assembly_TraC"/>
</dbReference>
<dbReference type="InterPro" id="IPR043964">
    <property type="entry name" value="P-loop_TraG"/>
</dbReference>
<evidence type="ECO:0000313" key="2">
    <source>
        <dbReference type="EMBL" id="VCZ28518.1"/>
    </source>
</evidence>
<dbReference type="InterPro" id="IPR027417">
    <property type="entry name" value="P-loop_NTPase"/>
</dbReference>
<dbReference type="EMBL" id="UWXJ01000003">
    <property type="protein sequence ID" value="VCZ28518.1"/>
    <property type="molecule type" value="Genomic_DNA"/>
</dbReference>
<organism evidence="2 3">
    <name type="scientific">Escherichia coli</name>
    <dbReference type="NCBI Taxonomy" id="562"/>
    <lineage>
        <taxon>Bacteria</taxon>
        <taxon>Pseudomonadati</taxon>
        <taxon>Pseudomonadota</taxon>
        <taxon>Gammaproteobacteria</taxon>
        <taxon>Enterobacterales</taxon>
        <taxon>Enterobacteriaceae</taxon>
        <taxon>Escherichia</taxon>
    </lineage>
</organism>
<sequence>MADNYSNLLNPELSISCPFILTLTLVVEDQVKTHSEANLKYMDLEKKSKTSYAKWFPSVEKEAKEWGELRQRLGSGQSSVVSYFLNITAFCKDNNETALEVEQDILNSFRKNGFELISPRFNHMRNFLTCLPFMAGKGLFKQLKEAGVVQRAESFNVANLMPLVADNPLTPAGLLAPTYRNQLAFIDIFFRGMNNTNYNMAVCGTSGAGKTGLIQPLIRSVLDSGGFAVVFDMGDGYKSLCENMGGVYLDGETLRFNPFANITDIDQSAERVRDQLSVMASPNGNLDEVHEGLLLQAVRHHGWPKHA</sequence>
<evidence type="ECO:0000259" key="1">
    <source>
        <dbReference type="Pfam" id="PF19044"/>
    </source>
</evidence>
<accession>A0A3P5HG86</accession>
<dbReference type="PANTHER" id="PTHR38467:SF1">
    <property type="entry name" value="CONJUGATIVE TRANSFER: ASSEMBLY"/>
    <property type="match status" value="1"/>
</dbReference>
<dbReference type="Pfam" id="PF19044">
    <property type="entry name" value="P-loop_TraG"/>
    <property type="match status" value="1"/>
</dbReference>
<name>A0A3P5HG86_ECOLX</name>
<gene>
    <name evidence="2" type="ORF">BANRA_05489</name>
</gene>
<dbReference type="InterPro" id="IPR025955">
    <property type="entry name" value="TraC/Conjuga_ATPase"/>
</dbReference>
<dbReference type="SUPFAM" id="SSF52540">
    <property type="entry name" value="P-loop containing nucleoside triphosphate hydrolases"/>
    <property type="match status" value="1"/>
</dbReference>
<reference evidence="2 3" key="1">
    <citation type="submission" date="2018-10" db="EMBL/GenBank/DDBJ databases">
        <authorList>
            <person name="Noll B N."/>
        </authorList>
    </citation>
    <scope>NUCLEOTIDE SEQUENCE [LARGE SCALE GENOMIC DNA]</scope>
    <source>
        <strain evidence="2">Ecoli022</strain>
    </source>
</reference>
<protein>
    <recommendedName>
        <fullName evidence="1">TraG P-loop domain-containing protein</fullName>
    </recommendedName>
</protein>
<dbReference type="Pfam" id="PF11130">
    <property type="entry name" value="TraC_F_IV"/>
    <property type="match status" value="1"/>
</dbReference>
<proteinExistence type="predicted"/>
<dbReference type="Proteomes" id="UP000281521">
    <property type="component" value="Unassembled WGS sequence"/>
</dbReference>
<dbReference type="AlphaFoldDB" id="A0A3P5HG86"/>